<dbReference type="InterPro" id="IPR013783">
    <property type="entry name" value="Ig-like_fold"/>
</dbReference>
<dbReference type="Proteomes" id="UP001519460">
    <property type="component" value="Unassembled WGS sequence"/>
</dbReference>
<feature type="region of interest" description="Disordered" evidence="1">
    <location>
        <begin position="116"/>
        <end position="253"/>
    </location>
</feature>
<feature type="compositionally biased region" description="Low complexity" evidence="1">
    <location>
        <begin position="175"/>
        <end position="184"/>
    </location>
</feature>
<protein>
    <recommendedName>
        <fullName evidence="3">Ig-like domain-containing protein</fullName>
    </recommendedName>
</protein>
<reference evidence="4 5" key="1">
    <citation type="journal article" date="2023" name="Sci. Data">
        <title>Genome assembly of the Korean intertidal mud-creeper Batillaria attramentaria.</title>
        <authorList>
            <person name="Patra A.K."/>
            <person name="Ho P.T."/>
            <person name="Jun S."/>
            <person name="Lee S.J."/>
            <person name="Kim Y."/>
            <person name="Won Y.J."/>
        </authorList>
    </citation>
    <scope>NUCLEOTIDE SEQUENCE [LARGE SCALE GENOMIC DNA]</scope>
    <source>
        <strain evidence="4">Wonlab-2016</strain>
    </source>
</reference>
<keyword evidence="5" id="KW-1185">Reference proteome</keyword>
<evidence type="ECO:0000313" key="4">
    <source>
        <dbReference type="EMBL" id="KAK7497753.1"/>
    </source>
</evidence>
<dbReference type="SMART" id="SM00409">
    <property type="entry name" value="IG"/>
    <property type="match status" value="1"/>
</dbReference>
<feature type="compositionally biased region" description="Low complexity" evidence="1">
    <location>
        <begin position="208"/>
        <end position="230"/>
    </location>
</feature>
<dbReference type="Pfam" id="PF01391">
    <property type="entry name" value="Collagen"/>
    <property type="match status" value="2"/>
</dbReference>
<proteinExistence type="predicted"/>
<dbReference type="PANTHER" id="PTHR24637">
    <property type="entry name" value="COLLAGEN"/>
    <property type="match status" value="1"/>
</dbReference>
<comment type="caution">
    <text evidence="4">The sequence shown here is derived from an EMBL/GenBank/DDBJ whole genome shotgun (WGS) entry which is preliminary data.</text>
</comment>
<feature type="signal peptide" evidence="2">
    <location>
        <begin position="1"/>
        <end position="19"/>
    </location>
</feature>
<dbReference type="PROSITE" id="PS50835">
    <property type="entry name" value="IG_LIKE"/>
    <property type="match status" value="1"/>
</dbReference>
<organism evidence="4 5">
    <name type="scientific">Batillaria attramentaria</name>
    <dbReference type="NCBI Taxonomy" id="370345"/>
    <lineage>
        <taxon>Eukaryota</taxon>
        <taxon>Metazoa</taxon>
        <taxon>Spiralia</taxon>
        <taxon>Lophotrochozoa</taxon>
        <taxon>Mollusca</taxon>
        <taxon>Gastropoda</taxon>
        <taxon>Caenogastropoda</taxon>
        <taxon>Sorbeoconcha</taxon>
        <taxon>Cerithioidea</taxon>
        <taxon>Batillariidae</taxon>
        <taxon>Batillaria</taxon>
    </lineage>
</organism>
<dbReference type="Gene3D" id="2.60.40.10">
    <property type="entry name" value="Immunoglobulins"/>
    <property type="match status" value="1"/>
</dbReference>
<dbReference type="InterPro" id="IPR003599">
    <property type="entry name" value="Ig_sub"/>
</dbReference>
<dbReference type="AlphaFoldDB" id="A0ABD0LEA1"/>
<feature type="compositionally biased region" description="Low complexity" evidence="1">
    <location>
        <begin position="124"/>
        <end position="134"/>
    </location>
</feature>
<feature type="domain" description="Ig-like" evidence="3">
    <location>
        <begin position="265"/>
        <end position="336"/>
    </location>
</feature>
<dbReference type="Pfam" id="PF13927">
    <property type="entry name" value="Ig_3"/>
    <property type="match status" value="1"/>
</dbReference>
<evidence type="ECO:0000256" key="2">
    <source>
        <dbReference type="SAM" id="SignalP"/>
    </source>
</evidence>
<evidence type="ECO:0000313" key="5">
    <source>
        <dbReference type="Proteomes" id="UP001519460"/>
    </source>
</evidence>
<name>A0ABD0LEA1_9CAEN</name>
<feature type="compositionally biased region" description="Low complexity" evidence="1">
    <location>
        <begin position="146"/>
        <end position="164"/>
    </location>
</feature>
<evidence type="ECO:0000259" key="3">
    <source>
        <dbReference type="PROSITE" id="PS50835"/>
    </source>
</evidence>
<gene>
    <name evidence="4" type="ORF">BaRGS_00010887</name>
</gene>
<dbReference type="SUPFAM" id="SSF48726">
    <property type="entry name" value="Immunoglobulin"/>
    <property type="match status" value="1"/>
</dbReference>
<accession>A0ABD0LEA1</accession>
<dbReference type="InterPro" id="IPR007110">
    <property type="entry name" value="Ig-like_dom"/>
</dbReference>
<keyword evidence="2" id="KW-0732">Signal</keyword>
<feature type="chain" id="PRO_5044827448" description="Ig-like domain-containing protein" evidence="2">
    <location>
        <begin position="20"/>
        <end position="341"/>
    </location>
</feature>
<dbReference type="EMBL" id="JACVVK020000055">
    <property type="protein sequence ID" value="KAK7497753.1"/>
    <property type="molecule type" value="Genomic_DNA"/>
</dbReference>
<sequence length="341" mass="34391">MSRGFACLWLLALVHLVALVVVSVIQQLEISKLGHSETELHELLLVAVTEQDGDTVTAARIQTELANDDIESSDDSIQHLRRKRQLGYDAILADMLRAQERVIESHCTNGTKVCVQGPKGERGAQGPQGQAGAKGTRGITGPKGDTGPVGAQGAAGATGATGPRGPKGDGGVTGAAGATGDKGPQGPKGDTGLTGEAGTSGPKGEKGAAGAAGPRGPQGPKGAPGAAGPKGVRGHAGVKGVRGDAGLPGDPGTRLGPDCECLKPPKITDSLPTTVFASLGDPVSVTCRATGNPAPTVTWSGRQNPHLVIDSTINPDFKDYTCTATNPFGTDTQVMSVIKNT</sequence>
<dbReference type="PANTHER" id="PTHR24637:SF417">
    <property type="entry name" value="COL_CUTICLE_N DOMAIN-CONTAINING PROTEIN"/>
    <property type="match status" value="1"/>
</dbReference>
<dbReference type="InterPro" id="IPR036179">
    <property type="entry name" value="Ig-like_dom_sf"/>
</dbReference>
<evidence type="ECO:0000256" key="1">
    <source>
        <dbReference type="SAM" id="MobiDB-lite"/>
    </source>
</evidence>
<dbReference type="InterPro" id="IPR008160">
    <property type="entry name" value="Collagen"/>
</dbReference>